<evidence type="ECO:0000259" key="4">
    <source>
        <dbReference type="Pfam" id="PF13439"/>
    </source>
</evidence>
<name>A0A1F5XGL2_9BACT</name>
<dbReference type="AlphaFoldDB" id="A0A1F5XGL2"/>
<dbReference type="Gene3D" id="3.40.50.2000">
    <property type="entry name" value="Glycogen Phosphorylase B"/>
    <property type="match status" value="2"/>
</dbReference>
<evidence type="ECO:0000256" key="1">
    <source>
        <dbReference type="ARBA" id="ARBA00022679"/>
    </source>
</evidence>
<keyword evidence="2" id="KW-0472">Membrane</keyword>
<dbReference type="GO" id="GO:0016757">
    <property type="term" value="F:glycosyltransferase activity"/>
    <property type="evidence" value="ECO:0007669"/>
    <property type="project" value="InterPro"/>
</dbReference>
<dbReference type="PANTHER" id="PTHR46401">
    <property type="entry name" value="GLYCOSYLTRANSFERASE WBBK-RELATED"/>
    <property type="match status" value="1"/>
</dbReference>
<dbReference type="SUPFAM" id="SSF53756">
    <property type="entry name" value="UDP-Glycosyltransferase/glycogen phosphorylase"/>
    <property type="match status" value="1"/>
</dbReference>
<organism evidence="5 6">
    <name type="scientific">Candidatus Giovannonibacteria bacterium RIFCSPLOWO2_01_FULL_46_32</name>
    <dbReference type="NCBI Taxonomy" id="1798353"/>
    <lineage>
        <taxon>Bacteria</taxon>
        <taxon>Candidatus Giovannoniibacteriota</taxon>
    </lineage>
</organism>
<evidence type="ECO:0000256" key="2">
    <source>
        <dbReference type="SAM" id="Phobius"/>
    </source>
</evidence>
<feature type="domain" description="Glycosyltransferase subfamily 4-like N-terminal" evidence="4">
    <location>
        <begin position="40"/>
        <end position="182"/>
    </location>
</feature>
<dbReference type="CDD" id="cd03794">
    <property type="entry name" value="GT4_WbuB-like"/>
    <property type="match status" value="1"/>
</dbReference>
<dbReference type="Proteomes" id="UP000177346">
    <property type="component" value="Unassembled WGS sequence"/>
</dbReference>
<dbReference type="InterPro" id="IPR028098">
    <property type="entry name" value="Glyco_trans_4-like_N"/>
</dbReference>
<dbReference type="Pfam" id="PF13439">
    <property type="entry name" value="Glyco_transf_4"/>
    <property type="match status" value="1"/>
</dbReference>
<protein>
    <submittedName>
        <fullName evidence="5">Uncharacterized protein</fullName>
    </submittedName>
</protein>
<keyword evidence="2" id="KW-1133">Transmembrane helix</keyword>
<keyword evidence="2" id="KW-0812">Transmembrane</keyword>
<dbReference type="GO" id="GO:0009103">
    <property type="term" value="P:lipopolysaccharide biosynthetic process"/>
    <property type="evidence" value="ECO:0007669"/>
    <property type="project" value="TreeGrafter"/>
</dbReference>
<dbReference type="InterPro" id="IPR001296">
    <property type="entry name" value="Glyco_trans_1"/>
</dbReference>
<comment type="caution">
    <text evidence="5">The sequence shown here is derived from an EMBL/GenBank/DDBJ whole genome shotgun (WGS) entry which is preliminary data.</text>
</comment>
<evidence type="ECO:0000313" key="6">
    <source>
        <dbReference type="Proteomes" id="UP000177346"/>
    </source>
</evidence>
<sequence length="384" mass="44127">MKKLIYIANARIPTEKAHGIQIMKMCESFGELLARRSLGEGGEIELLVPRRLNPIKQDPFDYYGVRRNFKITRLPTLDLITFGFGSLGFFIETILFLISSTICLLFGKYDILYTREWLAGLFFRNIVLEIHSLPAKPNFFHKKAWRRARALLVLTSFIKNELVKFGVPENKVLVLPDAVDLAKFDIKISKEEARRKLGLPQDKKIILYTGSFYLYDWKGVDILLESAKNFGEDFLFLFVGGSGEEIEQIKSKYNNLSNVLLTEHKPYTEIPYYLKSADVLVLPNKAGHKMSEQHTSPLKLFEYMVSGRPIVASNLPSLREILTEKEAEFFRPNDSMDLTRAIKKVLENVSFAEELSRNALRKAQNYTWAKRARRALDFIVNLAG</sequence>
<dbReference type="Pfam" id="PF00534">
    <property type="entry name" value="Glycos_transf_1"/>
    <property type="match status" value="1"/>
</dbReference>
<feature type="transmembrane region" description="Helical" evidence="2">
    <location>
        <begin position="76"/>
        <end position="98"/>
    </location>
</feature>
<feature type="domain" description="Glycosyl transferase family 1" evidence="3">
    <location>
        <begin position="190"/>
        <end position="359"/>
    </location>
</feature>
<dbReference type="EMBL" id="MFIF01000009">
    <property type="protein sequence ID" value="OGF87082.1"/>
    <property type="molecule type" value="Genomic_DNA"/>
</dbReference>
<proteinExistence type="predicted"/>
<accession>A0A1F5XGL2</accession>
<evidence type="ECO:0000259" key="3">
    <source>
        <dbReference type="Pfam" id="PF00534"/>
    </source>
</evidence>
<keyword evidence="1" id="KW-0808">Transferase</keyword>
<reference evidence="5 6" key="1">
    <citation type="journal article" date="2016" name="Nat. Commun.">
        <title>Thousands of microbial genomes shed light on interconnected biogeochemical processes in an aquifer system.</title>
        <authorList>
            <person name="Anantharaman K."/>
            <person name="Brown C.T."/>
            <person name="Hug L.A."/>
            <person name="Sharon I."/>
            <person name="Castelle C.J."/>
            <person name="Probst A.J."/>
            <person name="Thomas B.C."/>
            <person name="Singh A."/>
            <person name="Wilkins M.J."/>
            <person name="Karaoz U."/>
            <person name="Brodie E.L."/>
            <person name="Williams K.H."/>
            <person name="Hubbard S.S."/>
            <person name="Banfield J.F."/>
        </authorList>
    </citation>
    <scope>NUCLEOTIDE SEQUENCE [LARGE SCALE GENOMIC DNA]</scope>
</reference>
<dbReference type="PANTHER" id="PTHR46401:SF2">
    <property type="entry name" value="GLYCOSYLTRANSFERASE WBBK-RELATED"/>
    <property type="match status" value="1"/>
</dbReference>
<gene>
    <name evidence="5" type="ORF">A3B19_01470</name>
</gene>
<evidence type="ECO:0000313" key="5">
    <source>
        <dbReference type="EMBL" id="OGF87082.1"/>
    </source>
</evidence>